<evidence type="ECO:0000313" key="4">
    <source>
        <dbReference type="Proteomes" id="UP000541810"/>
    </source>
</evidence>
<evidence type="ECO:0000256" key="1">
    <source>
        <dbReference type="SAM" id="MobiDB-lite"/>
    </source>
</evidence>
<name>A0A7X0H7S3_9BACT</name>
<dbReference type="EMBL" id="JACHGY010000001">
    <property type="protein sequence ID" value="MBB6430838.1"/>
    <property type="molecule type" value="Genomic_DNA"/>
</dbReference>
<gene>
    <name evidence="3" type="ORF">HNQ40_002644</name>
</gene>
<keyword evidence="4" id="KW-1185">Reference proteome</keyword>
<accession>A0A7X0H7S3</accession>
<keyword evidence="2" id="KW-0732">Signal</keyword>
<dbReference type="PROSITE" id="PS51257">
    <property type="entry name" value="PROKAR_LIPOPROTEIN"/>
    <property type="match status" value="1"/>
</dbReference>
<dbReference type="AlphaFoldDB" id="A0A7X0H7S3"/>
<reference evidence="3 4" key="1">
    <citation type="submission" date="2020-08" db="EMBL/GenBank/DDBJ databases">
        <title>Genomic Encyclopedia of Type Strains, Phase IV (KMG-IV): sequencing the most valuable type-strain genomes for metagenomic binning, comparative biology and taxonomic classification.</title>
        <authorList>
            <person name="Goeker M."/>
        </authorList>
    </citation>
    <scope>NUCLEOTIDE SEQUENCE [LARGE SCALE GENOMIC DNA]</scope>
    <source>
        <strain evidence="3 4">DSM 103725</strain>
    </source>
</reference>
<proteinExistence type="predicted"/>
<dbReference type="Proteomes" id="UP000541810">
    <property type="component" value="Unassembled WGS sequence"/>
</dbReference>
<dbReference type="RefSeq" id="WP_184678332.1">
    <property type="nucleotide sequence ID" value="NZ_JACHGY010000001.1"/>
</dbReference>
<evidence type="ECO:0008006" key="5">
    <source>
        <dbReference type="Google" id="ProtNLM"/>
    </source>
</evidence>
<evidence type="ECO:0000313" key="3">
    <source>
        <dbReference type="EMBL" id="MBB6430838.1"/>
    </source>
</evidence>
<feature type="region of interest" description="Disordered" evidence="1">
    <location>
        <begin position="178"/>
        <end position="198"/>
    </location>
</feature>
<protein>
    <recommendedName>
        <fullName evidence="5">Lipoprotein</fullName>
    </recommendedName>
</protein>
<feature type="signal peptide" evidence="2">
    <location>
        <begin position="1"/>
        <end position="20"/>
    </location>
</feature>
<sequence length="198" mass="21469">MPLKLLPMLLVAMLATGCSVYTNIPPENGDWASNNPNTKPVIEVSVASIQKTLENEPFNSPYYVALPPRTTPETYAIVVNALGDDAIIPTNVPVVELDEKGKPIKSETELEVINEPAVIGEFPSVEVRAVYIRGADAKVDVVRPSNSGRRLSTVDLVWEAGFGWSAVSIRAWRVDPDNLPQPALPPSKQPLKSETAAE</sequence>
<comment type="caution">
    <text evidence="3">The sequence shown here is derived from an EMBL/GenBank/DDBJ whole genome shotgun (WGS) entry which is preliminary data.</text>
</comment>
<feature type="chain" id="PRO_5031390233" description="Lipoprotein" evidence="2">
    <location>
        <begin position="21"/>
        <end position="198"/>
    </location>
</feature>
<evidence type="ECO:0000256" key="2">
    <source>
        <dbReference type="SAM" id="SignalP"/>
    </source>
</evidence>
<organism evidence="3 4">
    <name type="scientific">Algisphaera agarilytica</name>
    <dbReference type="NCBI Taxonomy" id="1385975"/>
    <lineage>
        <taxon>Bacteria</taxon>
        <taxon>Pseudomonadati</taxon>
        <taxon>Planctomycetota</taxon>
        <taxon>Phycisphaerae</taxon>
        <taxon>Phycisphaerales</taxon>
        <taxon>Phycisphaeraceae</taxon>
        <taxon>Algisphaera</taxon>
    </lineage>
</organism>